<dbReference type="GO" id="GO:0016740">
    <property type="term" value="F:transferase activity"/>
    <property type="evidence" value="ECO:0007669"/>
    <property type="project" value="UniProtKB-KW"/>
</dbReference>
<reference evidence="11 12" key="1">
    <citation type="submission" date="2019-02" db="EMBL/GenBank/DDBJ databases">
        <title>Prokaryotic population dynamics and viral predation in marine succession experiment using metagenomics: the confinement effect.</title>
        <authorList>
            <person name="Haro-Moreno J.M."/>
            <person name="Rodriguez-Valera F."/>
            <person name="Lopez-Perez M."/>
        </authorList>
    </citation>
    <scope>NUCLEOTIDE SEQUENCE [LARGE SCALE GENOMIC DNA]</scope>
    <source>
        <strain evidence="11">MED-G163</strain>
    </source>
</reference>
<comment type="similarity">
    <text evidence="2">Belongs to the TsaE family.</text>
</comment>
<dbReference type="InterPro" id="IPR027417">
    <property type="entry name" value="P-loop_NTPase"/>
</dbReference>
<dbReference type="EMBL" id="SHBI01000002">
    <property type="protein sequence ID" value="RZO22750.1"/>
    <property type="molecule type" value="Genomic_DNA"/>
</dbReference>
<dbReference type="Gene3D" id="3.40.50.300">
    <property type="entry name" value="P-loop containing nucleotide triphosphate hydrolases"/>
    <property type="match status" value="1"/>
</dbReference>
<keyword evidence="8" id="KW-0067">ATP-binding</keyword>
<evidence type="ECO:0000256" key="3">
    <source>
        <dbReference type="ARBA" id="ARBA00019010"/>
    </source>
</evidence>
<dbReference type="NCBIfam" id="TIGR00150">
    <property type="entry name" value="T6A_YjeE"/>
    <property type="match status" value="1"/>
</dbReference>
<dbReference type="InterPro" id="IPR003442">
    <property type="entry name" value="T6A_TsaE"/>
</dbReference>
<dbReference type="GO" id="GO:0005524">
    <property type="term" value="F:ATP binding"/>
    <property type="evidence" value="ECO:0007669"/>
    <property type="project" value="UniProtKB-KW"/>
</dbReference>
<evidence type="ECO:0000313" key="11">
    <source>
        <dbReference type="EMBL" id="RZO22750.1"/>
    </source>
</evidence>
<keyword evidence="11" id="KW-0808">Transferase</keyword>
<evidence type="ECO:0000256" key="4">
    <source>
        <dbReference type="ARBA" id="ARBA00022490"/>
    </source>
</evidence>
<evidence type="ECO:0000256" key="9">
    <source>
        <dbReference type="ARBA" id="ARBA00022842"/>
    </source>
</evidence>
<evidence type="ECO:0000256" key="8">
    <source>
        <dbReference type="ARBA" id="ARBA00022840"/>
    </source>
</evidence>
<accession>A0A520MNG9</accession>
<keyword evidence="4" id="KW-0963">Cytoplasm</keyword>
<evidence type="ECO:0000256" key="2">
    <source>
        <dbReference type="ARBA" id="ARBA00007599"/>
    </source>
</evidence>
<evidence type="ECO:0000256" key="1">
    <source>
        <dbReference type="ARBA" id="ARBA00004496"/>
    </source>
</evidence>
<dbReference type="Pfam" id="PF02367">
    <property type="entry name" value="TsaE"/>
    <property type="match status" value="1"/>
</dbReference>
<keyword evidence="9" id="KW-0460">Magnesium</keyword>
<dbReference type="PANTHER" id="PTHR33540:SF2">
    <property type="entry name" value="TRNA THREONYLCARBAMOYLADENOSINE BIOSYNTHESIS PROTEIN TSAE"/>
    <property type="match status" value="1"/>
</dbReference>
<evidence type="ECO:0000256" key="5">
    <source>
        <dbReference type="ARBA" id="ARBA00022694"/>
    </source>
</evidence>
<dbReference type="GO" id="GO:0046872">
    <property type="term" value="F:metal ion binding"/>
    <property type="evidence" value="ECO:0007669"/>
    <property type="project" value="UniProtKB-KW"/>
</dbReference>
<protein>
    <recommendedName>
        <fullName evidence="3">tRNA threonylcarbamoyladenosine biosynthesis protein TsaE</fullName>
    </recommendedName>
    <alternativeName>
        <fullName evidence="10">t(6)A37 threonylcarbamoyladenosine biosynthesis protein TsaE</fullName>
    </alternativeName>
</protein>
<keyword evidence="5" id="KW-0819">tRNA processing</keyword>
<keyword evidence="7" id="KW-0547">Nucleotide-binding</keyword>
<sequence>MKKLILQNDDATNELGAQIAKEINKSTSNCIEIHLEGDLGAGKTFISRSIIKNCGWQELVKSPTYTLCEEYDFNELLFLHIDLYRTEEAQDIEIFNLDRKVDSKKIILIEWPERLQCQRNFDLKIVFKHLEKGREISLLTKGNIFSDWVKNYE</sequence>
<evidence type="ECO:0000256" key="7">
    <source>
        <dbReference type="ARBA" id="ARBA00022741"/>
    </source>
</evidence>
<proteinExistence type="inferred from homology"/>
<dbReference type="AlphaFoldDB" id="A0A520MNG9"/>
<dbReference type="PANTHER" id="PTHR33540">
    <property type="entry name" value="TRNA THREONYLCARBAMOYLADENOSINE BIOSYNTHESIS PROTEIN TSAE"/>
    <property type="match status" value="1"/>
</dbReference>
<evidence type="ECO:0000256" key="6">
    <source>
        <dbReference type="ARBA" id="ARBA00022723"/>
    </source>
</evidence>
<dbReference type="GO" id="GO:0005737">
    <property type="term" value="C:cytoplasm"/>
    <property type="evidence" value="ECO:0007669"/>
    <property type="project" value="UniProtKB-SubCell"/>
</dbReference>
<evidence type="ECO:0000313" key="12">
    <source>
        <dbReference type="Proteomes" id="UP000315782"/>
    </source>
</evidence>
<keyword evidence="6" id="KW-0479">Metal-binding</keyword>
<organism evidence="11 12">
    <name type="scientific">SAR86 cluster bacterium</name>
    <dbReference type="NCBI Taxonomy" id="2030880"/>
    <lineage>
        <taxon>Bacteria</taxon>
        <taxon>Pseudomonadati</taxon>
        <taxon>Pseudomonadota</taxon>
        <taxon>Gammaproteobacteria</taxon>
        <taxon>SAR86 cluster</taxon>
    </lineage>
</organism>
<gene>
    <name evidence="11" type="primary">tsaE</name>
    <name evidence="11" type="ORF">EVA96_00970</name>
</gene>
<dbReference type="GO" id="GO:0002949">
    <property type="term" value="P:tRNA threonylcarbamoyladenosine modification"/>
    <property type="evidence" value="ECO:0007669"/>
    <property type="project" value="InterPro"/>
</dbReference>
<name>A0A520MNG9_9GAMM</name>
<evidence type="ECO:0000256" key="10">
    <source>
        <dbReference type="ARBA" id="ARBA00032441"/>
    </source>
</evidence>
<dbReference type="SUPFAM" id="SSF52540">
    <property type="entry name" value="P-loop containing nucleoside triphosphate hydrolases"/>
    <property type="match status" value="1"/>
</dbReference>
<comment type="subcellular location">
    <subcellularLocation>
        <location evidence="1">Cytoplasm</location>
    </subcellularLocation>
</comment>
<dbReference type="Proteomes" id="UP000315782">
    <property type="component" value="Unassembled WGS sequence"/>
</dbReference>
<comment type="caution">
    <text evidence="11">The sequence shown here is derived from an EMBL/GenBank/DDBJ whole genome shotgun (WGS) entry which is preliminary data.</text>
</comment>